<evidence type="ECO:0000256" key="3">
    <source>
        <dbReference type="ARBA" id="ARBA00022723"/>
    </source>
</evidence>
<dbReference type="InterPro" id="IPR009056">
    <property type="entry name" value="Cyt_c-like_dom"/>
</dbReference>
<evidence type="ECO:0000256" key="8">
    <source>
        <dbReference type="SAM" id="MobiDB-lite"/>
    </source>
</evidence>
<accession>A0A974NK46</accession>
<organism evidence="10 11">
    <name type="scientific">Peribacillus psychrosaccharolyticus</name>
    <name type="common">Bacillus psychrosaccharolyticus</name>
    <dbReference type="NCBI Taxonomy" id="1407"/>
    <lineage>
        <taxon>Bacteria</taxon>
        <taxon>Bacillati</taxon>
        <taxon>Bacillota</taxon>
        <taxon>Bacilli</taxon>
        <taxon>Bacillales</taxon>
        <taxon>Bacillaceae</taxon>
        <taxon>Peribacillus</taxon>
    </lineage>
</organism>
<keyword evidence="11" id="KW-1185">Reference proteome</keyword>
<reference evidence="10 11" key="1">
    <citation type="submission" date="2021-01" db="EMBL/GenBank/DDBJ databases">
        <title>FDA dAtabase for Regulatory Grade micrObial Sequences (FDA-ARGOS): Supporting development and validation of Infectious Disease Dx tests.</title>
        <authorList>
            <person name="Nelson B."/>
            <person name="Plummer A."/>
            <person name="Tallon L."/>
            <person name="Sadzewicz L."/>
            <person name="Zhao X."/>
            <person name="Boylan J."/>
            <person name="Ott S."/>
            <person name="Bowen H."/>
            <person name="Vavikolanu K."/>
            <person name="Mehta A."/>
            <person name="Aluvathingal J."/>
            <person name="Nadendla S."/>
            <person name="Myers T."/>
            <person name="Yan Y."/>
            <person name="Sichtig H."/>
        </authorList>
    </citation>
    <scope>NUCLEOTIDE SEQUENCE [LARGE SCALE GENOMIC DNA]</scope>
    <source>
        <strain evidence="10 11">FDAARGOS_1161</strain>
    </source>
</reference>
<keyword evidence="2 6" id="KW-0349">Heme</keyword>
<dbReference type="InterPro" id="IPR036909">
    <property type="entry name" value="Cyt_c-like_dom_sf"/>
</dbReference>
<dbReference type="Gene3D" id="1.10.760.10">
    <property type="entry name" value="Cytochrome c-like domain"/>
    <property type="match status" value="1"/>
</dbReference>
<sequence>MNKKMLGLLLGTTLMLTACGGGDESKEPEGDSTQTASAEEKLYERSCAGCHGNNLEGAAGPKLSNVGSKLSKEDIETIIAEGKGIMPSEVLKGEDAANVAAWLADKK</sequence>
<feature type="binding site" description="axial binding residue" evidence="7">
    <location>
        <position position="86"/>
    </location>
    <ligand>
        <name>heme c</name>
        <dbReference type="ChEBI" id="CHEBI:61717"/>
    </ligand>
    <ligandPart>
        <name>Fe</name>
        <dbReference type="ChEBI" id="CHEBI:18248"/>
    </ligandPart>
</feature>
<dbReference type="GO" id="GO:0020037">
    <property type="term" value="F:heme binding"/>
    <property type="evidence" value="ECO:0007669"/>
    <property type="project" value="InterPro"/>
</dbReference>
<dbReference type="AlphaFoldDB" id="A0A974NK46"/>
<dbReference type="RefSeq" id="WP_040376428.1">
    <property type="nucleotide sequence ID" value="NZ_CP068053.1"/>
</dbReference>
<dbReference type="InterPro" id="IPR051811">
    <property type="entry name" value="Cytochrome_c550/c551-like"/>
</dbReference>
<dbReference type="GO" id="GO:0009055">
    <property type="term" value="F:electron transfer activity"/>
    <property type="evidence" value="ECO:0007669"/>
    <property type="project" value="InterPro"/>
</dbReference>
<dbReference type="InterPro" id="IPR054782">
    <property type="entry name" value="Cytochro_C551"/>
</dbReference>
<proteinExistence type="predicted"/>
<dbReference type="PANTHER" id="PTHR37823">
    <property type="entry name" value="CYTOCHROME C-553-LIKE"/>
    <property type="match status" value="1"/>
</dbReference>
<evidence type="ECO:0000256" key="4">
    <source>
        <dbReference type="ARBA" id="ARBA00022982"/>
    </source>
</evidence>
<keyword evidence="1" id="KW-0813">Transport</keyword>
<dbReference type="PIRSF" id="PIRSF000025">
    <property type="entry name" value="Cytc_Bsub_c550"/>
    <property type="match status" value="1"/>
</dbReference>
<keyword evidence="4" id="KW-0249">Electron transport</keyword>
<feature type="binding site" description="axial binding residue" evidence="7">
    <location>
        <position position="51"/>
    </location>
    <ligand>
        <name>heme c</name>
        <dbReference type="ChEBI" id="CHEBI:61717"/>
    </ligand>
    <ligandPart>
        <name>Fe</name>
        <dbReference type="ChEBI" id="CHEBI:18248"/>
    </ligandPart>
</feature>
<name>A0A974NK46_PERPY</name>
<dbReference type="EMBL" id="CP068053">
    <property type="protein sequence ID" value="QQS99181.1"/>
    <property type="molecule type" value="Genomic_DNA"/>
</dbReference>
<feature type="binding site" description="covalent" evidence="6">
    <location>
        <position position="50"/>
    </location>
    <ligand>
        <name>heme c</name>
        <dbReference type="ChEBI" id="CHEBI:61717"/>
    </ligand>
</feature>
<dbReference type="KEGG" id="ppsr:I6J18_16240"/>
<feature type="domain" description="Cytochrome c" evidence="9">
    <location>
        <begin position="34"/>
        <end position="107"/>
    </location>
</feature>
<dbReference type="PROSITE" id="PS51007">
    <property type="entry name" value="CYTC"/>
    <property type="match status" value="1"/>
</dbReference>
<feature type="binding site" description="covalent" evidence="6">
    <location>
        <position position="47"/>
    </location>
    <ligand>
        <name>heme c</name>
        <dbReference type="ChEBI" id="CHEBI:61717"/>
    </ligand>
</feature>
<evidence type="ECO:0000256" key="6">
    <source>
        <dbReference type="PIRSR" id="PIRSR000025-1"/>
    </source>
</evidence>
<evidence type="ECO:0000259" key="9">
    <source>
        <dbReference type="PROSITE" id="PS51007"/>
    </source>
</evidence>
<dbReference type="Proteomes" id="UP000595254">
    <property type="component" value="Chromosome"/>
</dbReference>
<keyword evidence="5 7" id="KW-0408">Iron</keyword>
<feature type="region of interest" description="Disordered" evidence="8">
    <location>
        <begin position="19"/>
        <end position="38"/>
    </location>
</feature>
<gene>
    <name evidence="10" type="ORF">I6J18_16240</name>
</gene>
<dbReference type="GO" id="GO:0005506">
    <property type="term" value="F:iron ion binding"/>
    <property type="evidence" value="ECO:0007669"/>
    <property type="project" value="InterPro"/>
</dbReference>
<evidence type="ECO:0000256" key="7">
    <source>
        <dbReference type="PIRSR" id="PIRSR000025-2"/>
    </source>
</evidence>
<dbReference type="NCBIfam" id="NF045774">
    <property type="entry name" value="cytochro_C551"/>
    <property type="match status" value="1"/>
</dbReference>
<evidence type="ECO:0000313" key="10">
    <source>
        <dbReference type="EMBL" id="QQS99181.1"/>
    </source>
</evidence>
<evidence type="ECO:0000256" key="5">
    <source>
        <dbReference type="ARBA" id="ARBA00023004"/>
    </source>
</evidence>
<evidence type="ECO:0000256" key="1">
    <source>
        <dbReference type="ARBA" id="ARBA00022448"/>
    </source>
</evidence>
<evidence type="ECO:0000256" key="2">
    <source>
        <dbReference type="ARBA" id="ARBA00022617"/>
    </source>
</evidence>
<dbReference type="PANTHER" id="PTHR37823:SF4">
    <property type="entry name" value="MENAQUINOL-CYTOCHROME C REDUCTASE CYTOCHROME B_C SUBUNIT"/>
    <property type="match status" value="1"/>
</dbReference>
<dbReference type="SUPFAM" id="SSF46626">
    <property type="entry name" value="Cytochrome c"/>
    <property type="match status" value="1"/>
</dbReference>
<dbReference type="PROSITE" id="PS51257">
    <property type="entry name" value="PROKAR_LIPOPROTEIN"/>
    <property type="match status" value="1"/>
</dbReference>
<dbReference type="InterPro" id="IPR012218">
    <property type="entry name" value="Cyt_c_BACSU-c550-type"/>
</dbReference>
<dbReference type="GO" id="GO:0016020">
    <property type="term" value="C:membrane"/>
    <property type="evidence" value="ECO:0007669"/>
    <property type="project" value="InterPro"/>
</dbReference>
<comment type="PTM">
    <text evidence="6">Binds 1 heme c group covalently per subunit.</text>
</comment>
<keyword evidence="3 7" id="KW-0479">Metal-binding</keyword>
<evidence type="ECO:0000313" key="11">
    <source>
        <dbReference type="Proteomes" id="UP000595254"/>
    </source>
</evidence>
<protein>
    <submittedName>
        <fullName evidence="10">Cytochrome c</fullName>
    </submittedName>
</protein>
<dbReference type="Pfam" id="PF13442">
    <property type="entry name" value="Cytochrome_CBB3"/>
    <property type="match status" value="1"/>
</dbReference>